<reference evidence="2 3" key="1">
    <citation type="journal article" date="2023" name="IScience">
        <title>Expanded male sex-determining region conserved during the evolution of homothallism in the green alga Volvox.</title>
        <authorList>
            <person name="Yamamoto K."/>
            <person name="Matsuzaki R."/>
            <person name="Mahakham W."/>
            <person name="Heman W."/>
            <person name="Sekimoto H."/>
            <person name="Kawachi M."/>
            <person name="Minakuchi Y."/>
            <person name="Toyoda A."/>
            <person name="Nozaki H."/>
        </authorList>
    </citation>
    <scope>NUCLEOTIDE SEQUENCE [LARGE SCALE GENOMIC DNA]</scope>
    <source>
        <strain evidence="2 3">NIES-4468</strain>
    </source>
</reference>
<dbReference type="Pfam" id="PF05768">
    <property type="entry name" value="Glrx-like"/>
    <property type="match status" value="1"/>
</dbReference>
<evidence type="ECO:0000256" key="1">
    <source>
        <dbReference type="RuleBase" id="RU363082"/>
    </source>
</evidence>
<keyword evidence="1" id="KW-0249">Electron transport</keyword>
<evidence type="ECO:0000313" key="3">
    <source>
        <dbReference type="Proteomes" id="UP001165090"/>
    </source>
</evidence>
<keyword evidence="1" id="KW-0813">Transport</keyword>
<sequence length="163" mass="18839">MCYRRKYAWELTFCNSRPKLLYMDNIIIKRSPPVGPVTRIPRPYPHCHRRQQATRASAHKDALAKQQRIIIIYIKPNCPLCEGTRDRVQGLIDRAQFMPSVLTEYTLEVRDISTDPAWSVAYAMEVPILTTLTVDGREVRIPRPGPRMTTDKLRQHLEAALPT</sequence>
<comment type="caution">
    <text evidence="2">The sequence shown here is derived from an EMBL/GenBank/DDBJ whole genome shotgun (WGS) entry which is preliminary data.</text>
</comment>
<comment type="similarity">
    <text evidence="1">Belongs to the glutaredoxin family.</text>
</comment>
<keyword evidence="3" id="KW-1185">Reference proteome</keyword>
<proteinExistence type="inferred from homology"/>
<dbReference type="Proteomes" id="UP001165090">
    <property type="component" value="Unassembled WGS sequence"/>
</dbReference>
<dbReference type="InterPro" id="IPR036249">
    <property type="entry name" value="Thioredoxin-like_sf"/>
</dbReference>
<dbReference type="InterPro" id="IPR008554">
    <property type="entry name" value="Glutaredoxin-like"/>
</dbReference>
<gene>
    <name evidence="2" type="ORF">VaNZ11_011184</name>
</gene>
<dbReference type="InterPro" id="IPR052565">
    <property type="entry name" value="Glutaredoxin-like_YDR286C"/>
</dbReference>
<dbReference type="SUPFAM" id="SSF52833">
    <property type="entry name" value="Thioredoxin-like"/>
    <property type="match status" value="1"/>
</dbReference>
<accession>A0ABQ5SB72</accession>
<dbReference type="EMBL" id="BSDZ01000078">
    <property type="protein sequence ID" value="GLI67019.1"/>
    <property type="molecule type" value="Genomic_DNA"/>
</dbReference>
<dbReference type="PANTHER" id="PTHR33558">
    <property type="entry name" value="GLUTAREDOXIN-LIKE PROTEIN C5ORF63 HOMOLOG"/>
    <property type="match status" value="1"/>
</dbReference>
<protein>
    <recommendedName>
        <fullName evidence="1">Glutaredoxin-like protein</fullName>
    </recommendedName>
</protein>
<organism evidence="2 3">
    <name type="scientific">Volvox africanus</name>
    <dbReference type="NCBI Taxonomy" id="51714"/>
    <lineage>
        <taxon>Eukaryota</taxon>
        <taxon>Viridiplantae</taxon>
        <taxon>Chlorophyta</taxon>
        <taxon>core chlorophytes</taxon>
        <taxon>Chlorophyceae</taxon>
        <taxon>CS clade</taxon>
        <taxon>Chlamydomonadales</taxon>
        <taxon>Volvocaceae</taxon>
        <taxon>Volvox</taxon>
    </lineage>
</organism>
<dbReference type="PANTHER" id="PTHR33558:SF1">
    <property type="entry name" value="GLUTAREDOXIN-LIKE PROTEIN C5ORF63 HOMOLOG"/>
    <property type="match status" value="1"/>
</dbReference>
<dbReference type="Gene3D" id="3.40.30.10">
    <property type="entry name" value="Glutaredoxin"/>
    <property type="match status" value="1"/>
</dbReference>
<evidence type="ECO:0000313" key="2">
    <source>
        <dbReference type="EMBL" id="GLI67019.1"/>
    </source>
</evidence>
<name>A0ABQ5SB72_9CHLO</name>